<evidence type="ECO:0000313" key="2">
    <source>
        <dbReference type="Proteomes" id="UP000218554"/>
    </source>
</evidence>
<gene>
    <name evidence="1" type="ORF">KF707C_23770</name>
</gene>
<keyword evidence="2" id="KW-1185">Reference proteome</keyword>
<dbReference type="RefSeq" id="WP_003454137.1">
    <property type="nucleotide sequence ID" value="NZ_AJMR01000191.1"/>
</dbReference>
<evidence type="ECO:0000313" key="1">
    <source>
        <dbReference type="EMBL" id="BAU74065.1"/>
    </source>
</evidence>
<name>A0AAD1FEM7_METFU</name>
<proteinExistence type="predicted"/>
<dbReference type="KEGG" id="pfuw:KF707C_23770"/>
<sequence length="56" mass="6371">MRYREHLADQGRFADLPEGLFFGHLQRVYPHLFAEGSPFMRGDLRGDLHAEALAAS</sequence>
<dbReference type="EMBL" id="AP014862">
    <property type="protein sequence ID" value="BAU74065.1"/>
    <property type="molecule type" value="Genomic_DNA"/>
</dbReference>
<reference evidence="1 2" key="2">
    <citation type="journal article" date="2017" name="Int. J. Syst. Evol. Microbiol.">
        <title>Pseudomonas furukawaii sp. nov., a polychlorinated biphenyl-degrading bacterium isolated from biphenyl-contaminated soil in Japan.</title>
        <authorList>
            <person name="Kimura N."/>
            <person name="Watanabe T."/>
            <person name="Suenaga H."/>
            <person name="Fujihara H."/>
            <person name="Futagami T."/>
            <person name="Goto M."/>
            <person name="Hanada S."/>
            <person name="Hirose J."/>
        </authorList>
    </citation>
    <scope>NUCLEOTIDE SEQUENCE [LARGE SCALE GENOMIC DNA]</scope>
    <source>
        <strain evidence="2">DSM 10086 / NBRC 110670 / KF707</strain>
    </source>
</reference>
<reference evidence="2" key="1">
    <citation type="submission" date="2015-05" db="EMBL/GenBank/DDBJ databases">
        <title>Draft genome sequencing of a biphenyl-degrading bacterium, Pseudomonas balearica KF707 (=NBRC110670).</title>
        <authorList>
            <person name="Kimura N."/>
            <person name="Hirose J."/>
            <person name="Watanabe T."/>
            <person name="Suenaga H."/>
            <person name="Fujihara H."/>
            <person name="Noguchi M."/>
            <person name="Hashimoto M."/>
            <person name="Shimodaira J."/>
            <person name="Tsuchikane K."/>
            <person name="Hosoyama A."/>
            <person name="Yamazoe A."/>
            <person name="Fujita N."/>
            <person name="Furukawa K."/>
        </authorList>
    </citation>
    <scope>NUCLEOTIDE SEQUENCE [LARGE SCALE GENOMIC DNA]</scope>
    <source>
        <strain evidence="2">DSM 10086 / NBRC 110670 / KF707</strain>
    </source>
</reference>
<protein>
    <submittedName>
        <fullName evidence="1">Uncharacterized protein</fullName>
    </submittedName>
</protein>
<dbReference type="Proteomes" id="UP000218554">
    <property type="component" value="Chromosome"/>
</dbReference>
<organism evidence="1 2">
    <name type="scientific">Metapseudomonas furukawaii</name>
    <name type="common">Pseudomonas furukawaii</name>
    <dbReference type="NCBI Taxonomy" id="1149133"/>
    <lineage>
        <taxon>Bacteria</taxon>
        <taxon>Pseudomonadati</taxon>
        <taxon>Pseudomonadota</taxon>
        <taxon>Gammaproteobacteria</taxon>
        <taxon>Pseudomonadales</taxon>
        <taxon>Pseudomonadaceae</taxon>
        <taxon>Metapseudomonas</taxon>
    </lineage>
</organism>
<accession>A0AAD1FEM7</accession>
<dbReference type="AlphaFoldDB" id="A0AAD1FEM7"/>